<keyword evidence="1" id="KW-0547">Nucleotide-binding</keyword>
<protein>
    <submittedName>
        <fullName evidence="4">AAA family ATPase</fullName>
    </submittedName>
</protein>
<dbReference type="PRINTS" id="PR00038">
    <property type="entry name" value="HTHLUXR"/>
</dbReference>
<dbReference type="InterPro" id="IPR027417">
    <property type="entry name" value="P-loop_NTPase"/>
</dbReference>
<keyword evidence="2" id="KW-0067">ATP-binding</keyword>
<sequence>MESRRVSPVFVGRAGELTELTAGLARAGRGEPQAYVIGGEAGIGKSRLLDEVLAAARSGGAVTAVGSCVELGADGLPFAPVAAVLRSLHRQLGAELAEAATGQLGEFARLLPELGDEARPASGDALDRMRLFELTARLLERLSADRSLVVAIEDLHWSDRSTRELLAYLFRSVQRSRLVLLATYRADDLHRRHPLRPFLAELDRLRSVRRIELSRLSDAEVQAQMAGITGGAPDPALARSVFERSEGNPFFVEELTANGGAGRGLSESLRDLLLVRVEALPEGVQELLRIAAEAGSSVEHALLAQVAGLPEPELLAALRAAVGAYLLVPTEDGDGYRFRHALMREAVVDDLLPGERARLHRRFAEALEAGHGLVPAGERAARLASHWYHAGDGARALPAVLEAATEAGRRYAYAEQLRLLERAIELWDTVPGPVLAGLRPVEPIWAYPESEAPGRPVDYPDLLAEATMAAVLSEEKDRVLTLSRQALRVLDARAEPLRAAWFWLQRSRGHGGLGRSDGQAELDRAKELVQGLAPSVVHAQILAQVAARNSLDLPSPEIFETAERAVEMARLVGAERTELYARFTRGCLLADSGDVAGGLAEMSAVIERVIEGSDVSLMSRSLVNYAATLGEVGEFQRASEAVARGMEIADRYDLREARGWLSANHAEALIALGRWPEAAAEAAAALRQSRDPRPRAGARLVAAHLALLRGDVPAARRDLAATRAEIHTPDLNPGMAVNLARVEVELAAAEGRIADVRSALSAAMSAGFPPFTAYHAWEVFLAAATAEAESRGLPAAEAGRPAAVAAIRAAMAFAPRAIPVWAALGRLVDAQLKRAEGRPAEARWAEAVEALEPFELPHHLAVARLGWAEALLAEGGPQARERAVEPLRQAGETALALGAAPLRERVARLAARAGLSLLPPEPAEPPAPADSFNLTPRERDVLALVAVGRSNRQIAEELFISPKTASVHVSNILAKLDVTGRGEAAALAHRLRLVPVPAER</sequence>
<dbReference type="SUPFAM" id="SSF52540">
    <property type="entry name" value="P-loop containing nucleoside triphosphate hydrolases"/>
    <property type="match status" value="1"/>
</dbReference>
<evidence type="ECO:0000256" key="1">
    <source>
        <dbReference type="ARBA" id="ARBA00022741"/>
    </source>
</evidence>
<dbReference type="Gene3D" id="1.25.40.10">
    <property type="entry name" value="Tetratricopeptide repeat domain"/>
    <property type="match status" value="1"/>
</dbReference>
<evidence type="ECO:0000256" key="2">
    <source>
        <dbReference type="ARBA" id="ARBA00022840"/>
    </source>
</evidence>
<accession>A0ABU2M175</accession>
<feature type="domain" description="HTH luxR-type" evidence="3">
    <location>
        <begin position="927"/>
        <end position="992"/>
    </location>
</feature>
<dbReference type="CDD" id="cd06170">
    <property type="entry name" value="LuxR_C_like"/>
    <property type="match status" value="1"/>
</dbReference>
<dbReference type="PANTHER" id="PTHR16305:SF35">
    <property type="entry name" value="TRANSCRIPTIONAL ACTIVATOR DOMAIN"/>
    <property type="match status" value="1"/>
</dbReference>
<keyword evidence="5" id="KW-1185">Reference proteome</keyword>
<dbReference type="InterPro" id="IPR000792">
    <property type="entry name" value="Tscrpt_reg_LuxR_C"/>
</dbReference>
<dbReference type="Pfam" id="PF00196">
    <property type="entry name" value="GerE"/>
    <property type="match status" value="1"/>
</dbReference>
<dbReference type="Proteomes" id="UP001183420">
    <property type="component" value="Unassembled WGS sequence"/>
</dbReference>
<dbReference type="SUPFAM" id="SSF48452">
    <property type="entry name" value="TPR-like"/>
    <property type="match status" value="1"/>
</dbReference>
<evidence type="ECO:0000259" key="3">
    <source>
        <dbReference type="PROSITE" id="PS50043"/>
    </source>
</evidence>
<dbReference type="SUPFAM" id="SSF46894">
    <property type="entry name" value="C-terminal effector domain of the bipartite response regulators"/>
    <property type="match status" value="1"/>
</dbReference>
<name>A0ABU2M175_9ACTN</name>
<dbReference type="Gene3D" id="3.40.50.300">
    <property type="entry name" value="P-loop containing nucleotide triphosphate hydrolases"/>
    <property type="match status" value="1"/>
</dbReference>
<dbReference type="InterPro" id="IPR041664">
    <property type="entry name" value="AAA_16"/>
</dbReference>
<dbReference type="InterPro" id="IPR016032">
    <property type="entry name" value="Sig_transdc_resp-reg_C-effctor"/>
</dbReference>
<dbReference type="InterPro" id="IPR036388">
    <property type="entry name" value="WH-like_DNA-bd_sf"/>
</dbReference>
<dbReference type="PANTHER" id="PTHR16305">
    <property type="entry name" value="TESTICULAR SOLUBLE ADENYLYL CYCLASE"/>
    <property type="match status" value="1"/>
</dbReference>
<dbReference type="Pfam" id="PF13191">
    <property type="entry name" value="AAA_16"/>
    <property type="match status" value="1"/>
</dbReference>
<evidence type="ECO:0000313" key="4">
    <source>
        <dbReference type="EMBL" id="MDT0323601.1"/>
    </source>
</evidence>
<gene>
    <name evidence="4" type="ORF">RNC47_35395</name>
</gene>
<proteinExistence type="predicted"/>
<dbReference type="Gene3D" id="1.10.10.10">
    <property type="entry name" value="Winged helix-like DNA-binding domain superfamily/Winged helix DNA-binding domain"/>
    <property type="match status" value="1"/>
</dbReference>
<dbReference type="EMBL" id="JAVREM010000127">
    <property type="protein sequence ID" value="MDT0323601.1"/>
    <property type="molecule type" value="Genomic_DNA"/>
</dbReference>
<organism evidence="4 5">
    <name type="scientific">Streptomyces millisiae</name>
    <dbReference type="NCBI Taxonomy" id="3075542"/>
    <lineage>
        <taxon>Bacteria</taxon>
        <taxon>Bacillati</taxon>
        <taxon>Actinomycetota</taxon>
        <taxon>Actinomycetes</taxon>
        <taxon>Kitasatosporales</taxon>
        <taxon>Streptomycetaceae</taxon>
        <taxon>Streptomyces</taxon>
    </lineage>
</organism>
<dbReference type="SMART" id="SM00421">
    <property type="entry name" value="HTH_LUXR"/>
    <property type="match status" value="1"/>
</dbReference>
<evidence type="ECO:0000313" key="5">
    <source>
        <dbReference type="Proteomes" id="UP001183420"/>
    </source>
</evidence>
<dbReference type="InterPro" id="IPR011990">
    <property type="entry name" value="TPR-like_helical_dom_sf"/>
</dbReference>
<dbReference type="RefSeq" id="WP_311604910.1">
    <property type="nucleotide sequence ID" value="NZ_JAVREM010000127.1"/>
</dbReference>
<dbReference type="PROSITE" id="PS50043">
    <property type="entry name" value="HTH_LUXR_2"/>
    <property type="match status" value="1"/>
</dbReference>
<comment type="caution">
    <text evidence="4">The sequence shown here is derived from an EMBL/GenBank/DDBJ whole genome shotgun (WGS) entry which is preliminary data.</text>
</comment>
<reference evidence="5" key="1">
    <citation type="submission" date="2023-07" db="EMBL/GenBank/DDBJ databases">
        <title>30 novel species of actinomycetes from the DSMZ collection.</title>
        <authorList>
            <person name="Nouioui I."/>
        </authorList>
    </citation>
    <scope>NUCLEOTIDE SEQUENCE [LARGE SCALE GENOMIC DNA]</scope>
    <source>
        <strain evidence="5">DSM 44918</strain>
    </source>
</reference>